<sequence>MSTTDDVPASIHRAIFLAVVLYFVLLLYGRVAGEPLATYAAEFVFGVIAVGVGTILALQVRGGRGPQVLLGAAACLVVGGALQFAALFTRIPTLEQGSSLLVFLGIGLYLYAVWNTD</sequence>
<feature type="transmembrane region" description="Helical" evidence="1">
    <location>
        <begin position="97"/>
        <end position="114"/>
    </location>
</feature>
<keyword evidence="1" id="KW-0472">Membrane</keyword>
<evidence type="ECO:0000313" key="2">
    <source>
        <dbReference type="EMBL" id="QSW98010.1"/>
    </source>
</evidence>
<name>A0A8A2VBC1_9EURY</name>
<organism evidence="2 3">
    <name type="scientific">Haloterrigena alkaliphila</name>
    <dbReference type="NCBI Taxonomy" id="2816475"/>
    <lineage>
        <taxon>Archaea</taxon>
        <taxon>Methanobacteriati</taxon>
        <taxon>Methanobacteriota</taxon>
        <taxon>Stenosarchaea group</taxon>
        <taxon>Halobacteria</taxon>
        <taxon>Halobacteriales</taxon>
        <taxon>Natrialbaceae</taxon>
        <taxon>Haloterrigena</taxon>
    </lineage>
</organism>
<keyword evidence="1" id="KW-1133">Transmembrane helix</keyword>
<keyword evidence="3" id="KW-1185">Reference proteome</keyword>
<dbReference type="GeneID" id="63187909"/>
<keyword evidence="1" id="KW-0812">Transmembrane</keyword>
<gene>
    <name evidence="2" type="ORF">J0X25_11350</name>
</gene>
<protein>
    <submittedName>
        <fullName evidence="2">Uncharacterized protein</fullName>
    </submittedName>
</protein>
<reference evidence="2 3" key="1">
    <citation type="submission" date="2021-03" db="EMBL/GenBank/DDBJ databases">
        <title>Haloterrigena longa sp. nov. and Haloterrigena limicola sp. nov., extremely halophilic archaea isolated from a salt lake.</title>
        <authorList>
            <person name="Henglin C."/>
        </authorList>
    </citation>
    <scope>NUCLEOTIDE SEQUENCE [LARGE SCALE GENOMIC DNA]</scope>
    <source>
        <strain evidence="2 3">KZCA68</strain>
    </source>
</reference>
<accession>A0A8A2VBC1</accession>
<dbReference type="Proteomes" id="UP000663203">
    <property type="component" value="Chromosome"/>
</dbReference>
<feature type="transmembrane region" description="Helical" evidence="1">
    <location>
        <begin position="12"/>
        <end position="31"/>
    </location>
</feature>
<proteinExistence type="predicted"/>
<evidence type="ECO:0000256" key="1">
    <source>
        <dbReference type="SAM" id="Phobius"/>
    </source>
</evidence>
<feature type="transmembrane region" description="Helical" evidence="1">
    <location>
        <begin position="70"/>
        <end position="91"/>
    </location>
</feature>
<dbReference type="RefSeq" id="WP_207287628.1">
    <property type="nucleotide sequence ID" value="NZ_CP071462.1"/>
</dbReference>
<feature type="transmembrane region" description="Helical" evidence="1">
    <location>
        <begin position="37"/>
        <end position="58"/>
    </location>
</feature>
<dbReference type="KEGG" id="hakz:J0X25_11350"/>
<dbReference type="EMBL" id="CP071462">
    <property type="protein sequence ID" value="QSW98010.1"/>
    <property type="molecule type" value="Genomic_DNA"/>
</dbReference>
<evidence type="ECO:0000313" key="3">
    <source>
        <dbReference type="Proteomes" id="UP000663203"/>
    </source>
</evidence>
<dbReference type="AlphaFoldDB" id="A0A8A2VBC1"/>